<keyword evidence="1" id="KW-0812">Transmembrane</keyword>
<dbReference type="STRING" id="1219058.AOA14_00100"/>
<proteinExistence type="predicted"/>
<dbReference type="InterPro" id="IPR011990">
    <property type="entry name" value="TPR-like_helical_dom_sf"/>
</dbReference>
<keyword evidence="1" id="KW-1133">Transmembrane helix</keyword>
<gene>
    <name evidence="2" type="ORF">AOA14_00100</name>
</gene>
<keyword evidence="1" id="KW-0472">Membrane</keyword>
<dbReference type="AlphaFoldDB" id="A0A142VTF1"/>
<accession>A0A142VTF1</accession>
<dbReference type="Gene3D" id="1.25.40.10">
    <property type="entry name" value="Tetratricopeptide repeat domain"/>
    <property type="match status" value="1"/>
</dbReference>
<evidence type="ECO:0000256" key="1">
    <source>
        <dbReference type="SAM" id="Phobius"/>
    </source>
</evidence>
<evidence type="ECO:0008006" key="4">
    <source>
        <dbReference type="Google" id="ProtNLM"/>
    </source>
</evidence>
<dbReference type="EMBL" id="CP013342">
    <property type="protein sequence ID" value="AMU93011.1"/>
    <property type="molecule type" value="Genomic_DNA"/>
</dbReference>
<name>A0A142VTF1_9SPHN</name>
<dbReference type="SUPFAM" id="SSF48452">
    <property type="entry name" value="TPR-like"/>
    <property type="match status" value="1"/>
</dbReference>
<dbReference type="Proteomes" id="UP000076234">
    <property type="component" value="Chromosome"/>
</dbReference>
<dbReference type="RefSeq" id="WP_062900330.1">
    <property type="nucleotide sequence ID" value="NZ_CP013342.1"/>
</dbReference>
<evidence type="ECO:0000313" key="2">
    <source>
        <dbReference type="EMBL" id="AMU93011.1"/>
    </source>
</evidence>
<evidence type="ECO:0000313" key="3">
    <source>
        <dbReference type="Proteomes" id="UP000076234"/>
    </source>
</evidence>
<organism evidence="2 3">
    <name type="scientific">Sphingopyxis terrae subsp. terrae NBRC 15098</name>
    <dbReference type="NCBI Taxonomy" id="1219058"/>
    <lineage>
        <taxon>Bacteria</taxon>
        <taxon>Pseudomonadati</taxon>
        <taxon>Pseudomonadota</taxon>
        <taxon>Alphaproteobacteria</taxon>
        <taxon>Sphingomonadales</taxon>
        <taxon>Sphingomonadaceae</taxon>
        <taxon>Sphingopyxis</taxon>
    </lineage>
</organism>
<feature type="transmembrane region" description="Helical" evidence="1">
    <location>
        <begin position="164"/>
        <end position="183"/>
    </location>
</feature>
<protein>
    <recommendedName>
        <fullName evidence="4">Tetratricopeptide repeat protein</fullName>
    </recommendedName>
</protein>
<reference evidence="2 3" key="2">
    <citation type="journal article" date="2016" name="Genome Announc.">
        <title>Complete Genome Sequence of Sphingopyxis terrae Strain 203-1 (NBRC 111660), a Polyethylene Glycol Degrader.</title>
        <authorList>
            <person name="Ohtsubo Y."/>
            <person name="Nonoyama S."/>
            <person name="Nagata Y."/>
            <person name="Numata M."/>
            <person name="Tsuchikane K."/>
            <person name="Hosoyama A."/>
            <person name="Yamazoe A."/>
            <person name="Tsuda M."/>
            <person name="Fujita N."/>
            <person name="Kawai F."/>
        </authorList>
    </citation>
    <scope>NUCLEOTIDE SEQUENCE [LARGE SCALE GENOMIC DNA]</scope>
    <source>
        <strain evidence="2 3">203-1</strain>
    </source>
</reference>
<dbReference type="KEGG" id="ster:AOA14_00100"/>
<reference evidence="3" key="1">
    <citation type="submission" date="2015-11" db="EMBL/GenBank/DDBJ databases">
        <title>Complete genome sequence of a polyethylene glycol-degrading strain Sphingopyxis terrae strain 203-1 (NBRC 15098).</title>
        <authorList>
            <person name="Yoshiyuki O."/>
            <person name="Shouta N."/>
            <person name="Nagata Y."/>
            <person name="Numata M."/>
            <person name="Tsuchikane K."/>
            <person name="Hosoyama A."/>
            <person name="Yamazoe A."/>
            <person name="Tsuda M."/>
            <person name="Fujita N."/>
            <person name="Kawai F."/>
        </authorList>
    </citation>
    <scope>NUCLEOTIDE SEQUENCE [LARGE SCALE GENOMIC DNA]</scope>
    <source>
        <strain evidence="3">203-1</strain>
    </source>
</reference>
<sequence>MDRAKANKTLEAGETDQIIAEEFERLRESQLFLRSPVLSRLLQYLVEHRLRGGRSAPKAYAIATEALGRNADFDPAVDSYPRVMVGRLRNLLDRYYAETPWVHRLRVPQGSYEIVVQHRTAPPARSAAVTPGVGEEAVAAEAGGAGVTSMRHPGVGAPSSRARWWTVLVIVAVAMLAGGWWLAGNWQRMFAPSAVPPPLLEIALPQSGSTPVSRALARALDGRLRDGLRRFDLVDLRSAASAGKPDTAQRPDYRLDVSLVRTLAGPADVTLVLNRVSDQRTIWSQQFHLTQDQMPGFEAIDPAIAQIAGDYGVIVRDQLARQPENFAPGYPCLAQFNRLRQLRNKDTAKKVDACLRATIFRDPRNAAALSALSLVRFGDWQPLRGTPAGDKAYAEAVSLAQRAYDTGAETAAATFAMARAQYYGGNCRGGVGIGDAAVRLNPYDADTAGFQGVFKIACDQPLEGIALLERSLALDASAPGVPAVTLAFVYSQQGRQDDALAVLDHMPSTSTMEPQYTMVRAIVFARQGKVDEARGLWRHLLDYTRQPQDAPPEKVLRQFMINPEVIRRASQALRESGVVAPQPVAR</sequence>